<evidence type="ECO:0000313" key="1">
    <source>
        <dbReference type="EMBL" id="KXJ97081.1"/>
    </source>
</evidence>
<reference evidence="2" key="1">
    <citation type="submission" date="2016-02" db="EMBL/GenBank/DDBJ databases">
        <title>Draft genome sequence of Microdochium bolleyi, a fungal endophyte of beachgrass.</title>
        <authorList>
            <consortium name="DOE Joint Genome Institute"/>
            <person name="David A.S."/>
            <person name="May G."/>
            <person name="Haridas S."/>
            <person name="Lim J."/>
            <person name="Wang M."/>
            <person name="Labutti K."/>
            <person name="Lipzen A."/>
            <person name="Barry K."/>
            <person name="Grigoriev I.V."/>
        </authorList>
    </citation>
    <scope>NUCLEOTIDE SEQUENCE [LARGE SCALE GENOMIC DNA]</scope>
    <source>
        <strain evidence="2">J235TASD1</strain>
    </source>
</reference>
<dbReference type="PANTHER" id="PTHR34071:SF2">
    <property type="entry name" value="FLAVIN-NUCLEOTIDE-BINDING PROTEIN"/>
    <property type="match status" value="1"/>
</dbReference>
<dbReference type="Gene3D" id="2.30.110.10">
    <property type="entry name" value="Electron Transport, Fmn-binding Protein, Chain A"/>
    <property type="match status" value="1"/>
</dbReference>
<dbReference type="EMBL" id="KQ964245">
    <property type="protein sequence ID" value="KXJ97081.1"/>
    <property type="molecule type" value="Genomic_DNA"/>
</dbReference>
<dbReference type="Proteomes" id="UP000070501">
    <property type="component" value="Unassembled WGS sequence"/>
</dbReference>
<keyword evidence="2" id="KW-1185">Reference proteome</keyword>
<dbReference type="STRING" id="196109.A0A136JIW7"/>
<sequence>MPSTTLEYPTQPYSKVNRYDARATYSLETIHQIVNSCPILHVSFNAPGSPFPTVLPMIGQMGSFARPSADTGDVLDLYLHGYVSSRIMNLSRKEADGEGHQDAAGAPPPPGLPVTIAASHVDGLILSLTPNTHDYNYRSAVLFGRATVVTDADEKLYGMELITDSVVRDRWRHTRVPPSSAEYQSTSILRVKIEAGSAKVRTGVPRDNKDDMEDAELRGRVWTGMIPMHLTMGEPIAGPYNKVDKLPGYLDEARKDFNAWNEEVALEAAAKVMAAKPKPEDEED</sequence>
<dbReference type="SUPFAM" id="SSF50475">
    <property type="entry name" value="FMN-binding split barrel"/>
    <property type="match status" value="1"/>
</dbReference>
<gene>
    <name evidence="1" type="ORF">Micbo1qcDRAFT_155848</name>
</gene>
<protein>
    <recommendedName>
        <fullName evidence="3">Flavin-nucleotide-binding protein</fullName>
    </recommendedName>
</protein>
<evidence type="ECO:0000313" key="2">
    <source>
        <dbReference type="Proteomes" id="UP000070501"/>
    </source>
</evidence>
<name>A0A136JIW7_9PEZI</name>
<dbReference type="InParanoid" id="A0A136JIW7"/>
<accession>A0A136JIW7</accession>
<dbReference type="InterPro" id="IPR024747">
    <property type="entry name" value="Pyridox_Oxase-rel"/>
</dbReference>
<dbReference type="PANTHER" id="PTHR34071">
    <property type="entry name" value="5-NITROIMIDAZOLE ANTIBIOTICS RESISTANCE PROTEIN, NIMA-FAMILY-RELATED PROTEIN-RELATED"/>
    <property type="match status" value="1"/>
</dbReference>
<dbReference type="AlphaFoldDB" id="A0A136JIW7"/>
<organism evidence="1 2">
    <name type="scientific">Microdochium bolleyi</name>
    <dbReference type="NCBI Taxonomy" id="196109"/>
    <lineage>
        <taxon>Eukaryota</taxon>
        <taxon>Fungi</taxon>
        <taxon>Dikarya</taxon>
        <taxon>Ascomycota</taxon>
        <taxon>Pezizomycotina</taxon>
        <taxon>Sordariomycetes</taxon>
        <taxon>Xylariomycetidae</taxon>
        <taxon>Xylariales</taxon>
        <taxon>Microdochiaceae</taxon>
        <taxon>Microdochium</taxon>
    </lineage>
</organism>
<dbReference type="InterPro" id="IPR012349">
    <property type="entry name" value="Split_barrel_FMN-bd"/>
</dbReference>
<evidence type="ECO:0008006" key="3">
    <source>
        <dbReference type="Google" id="ProtNLM"/>
    </source>
</evidence>
<dbReference type="OrthoDB" id="444432at2759"/>
<dbReference type="Pfam" id="PF12900">
    <property type="entry name" value="Pyridox_ox_2"/>
    <property type="match status" value="1"/>
</dbReference>
<proteinExistence type="predicted"/>